<feature type="compositionally biased region" description="Basic and acidic residues" evidence="13">
    <location>
        <begin position="650"/>
        <end position="659"/>
    </location>
</feature>
<accession>A0A7J6CFW5</accession>
<evidence type="ECO:0000256" key="4">
    <source>
        <dbReference type="ARBA" id="ARBA00021147"/>
    </source>
</evidence>
<feature type="compositionally biased region" description="Polar residues" evidence="13">
    <location>
        <begin position="999"/>
        <end position="1014"/>
    </location>
</feature>
<comment type="similarity">
    <text evidence="2">Belongs to the peptidase C13 family.</text>
</comment>
<feature type="compositionally biased region" description="Polar residues" evidence="13">
    <location>
        <begin position="1289"/>
        <end position="1311"/>
    </location>
</feature>
<reference evidence="16 17" key="1">
    <citation type="submission" date="2020-04" db="EMBL/GenBank/DDBJ databases">
        <title>Chromosome-level genome assembly of a cyprinid fish Onychostoma macrolepis by integration of Nanopore Sequencing, Bionano and Hi-C technology.</title>
        <authorList>
            <person name="Wang D."/>
        </authorList>
    </citation>
    <scope>NUCLEOTIDE SEQUENCE [LARGE SCALE GENOMIC DNA]</scope>
    <source>
        <strain evidence="16">SWU-2019</strain>
        <tissue evidence="16">Muscle</tissue>
    </source>
</reference>
<feature type="domain" description="Legumain prodomain" evidence="15">
    <location>
        <begin position="338"/>
        <end position="434"/>
    </location>
</feature>
<keyword evidence="6 14" id="KW-0732">Signal</keyword>
<dbReference type="PIRSF" id="PIRSF500139">
    <property type="entry name" value="AE"/>
    <property type="match status" value="1"/>
</dbReference>
<feature type="compositionally biased region" description="Low complexity" evidence="13">
    <location>
        <begin position="1454"/>
        <end position="1468"/>
    </location>
</feature>
<dbReference type="FunFam" id="1.10.132.130:FF:000001">
    <property type="entry name" value="Vacuolar-processing enzyme beta-isozyme"/>
    <property type="match status" value="1"/>
</dbReference>
<dbReference type="InterPro" id="IPR043577">
    <property type="entry name" value="AE"/>
</dbReference>
<feature type="compositionally biased region" description="Polar residues" evidence="13">
    <location>
        <begin position="1544"/>
        <end position="1571"/>
    </location>
</feature>
<feature type="region of interest" description="Disordered" evidence="13">
    <location>
        <begin position="1166"/>
        <end position="1196"/>
    </location>
</feature>
<feature type="compositionally biased region" description="Basic and acidic residues" evidence="13">
    <location>
        <begin position="1355"/>
        <end position="1379"/>
    </location>
</feature>
<comment type="function">
    <text evidence="10">Has a strict specificity for hydrolysis of asparaginyl bonds. Can also cleave aspartyl bonds slowly, especially under acidic conditions. Involved in the processing of proteins for MHC class II antigen presentation in the lysosomal/endosomal system. Also involved in MHC class I antigen presentation in cross-presenting dendritic cells by mediating cleavage and maturation of Perforin-2 (MPEG1), thereby promoting antigen translocation in the cytosol. Required for normal lysosomal protein degradation in renal proximal tubules. Required for normal degradation of internalized EGFR. Plays a role in the regulation of cell proliferation via its role in EGFR degradation.</text>
</comment>
<evidence type="ECO:0000259" key="15">
    <source>
        <dbReference type="Pfam" id="PF20985"/>
    </source>
</evidence>
<dbReference type="GO" id="GO:0051603">
    <property type="term" value="P:proteolysis involved in protein catabolic process"/>
    <property type="evidence" value="ECO:0007669"/>
    <property type="project" value="InterPro"/>
</dbReference>
<evidence type="ECO:0000256" key="6">
    <source>
        <dbReference type="ARBA" id="ARBA00022729"/>
    </source>
</evidence>
<evidence type="ECO:0000256" key="5">
    <source>
        <dbReference type="ARBA" id="ARBA00022670"/>
    </source>
</evidence>
<feature type="region of interest" description="Disordered" evidence="13">
    <location>
        <begin position="814"/>
        <end position="862"/>
    </location>
</feature>
<dbReference type="Gene3D" id="3.40.50.1460">
    <property type="match status" value="1"/>
</dbReference>
<dbReference type="PRINTS" id="PR00776">
    <property type="entry name" value="HEMOGLOBNASE"/>
</dbReference>
<dbReference type="EC" id="3.4.22.34" evidence="3"/>
<feature type="compositionally biased region" description="Low complexity" evidence="13">
    <location>
        <begin position="814"/>
        <end position="852"/>
    </location>
</feature>
<dbReference type="GO" id="GO:0006624">
    <property type="term" value="P:vacuolar protein processing"/>
    <property type="evidence" value="ECO:0007669"/>
    <property type="project" value="TreeGrafter"/>
</dbReference>
<feature type="compositionally biased region" description="Polar residues" evidence="13">
    <location>
        <begin position="1580"/>
        <end position="1602"/>
    </location>
</feature>
<feature type="compositionally biased region" description="Pro residues" evidence="13">
    <location>
        <begin position="1259"/>
        <end position="1281"/>
    </location>
</feature>
<dbReference type="Gene3D" id="1.10.132.130">
    <property type="match status" value="1"/>
</dbReference>
<feature type="compositionally biased region" description="Polar residues" evidence="13">
    <location>
        <begin position="1736"/>
        <end position="1749"/>
    </location>
</feature>
<protein>
    <recommendedName>
        <fullName evidence="4">Legumain</fullName>
        <ecNumber evidence="3">3.4.22.34</ecNumber>
    </recommendedName>
    <alternativeName>
        <fullName evidence="9">Protease, cysteine 1</fullName>
    </alternativeName>
</protein>
<dbReference type="Pfam" id="PF01650">
    <property type="entry name" value="Peptidase_C13"/>
    <property type="match status" value="1"/>
</dbReference>
<dbReference type="FunFam" id="3.40.50.1460:FF:000006">
    <property type="entry name" value="Legumain"/>
    <property type="match status" value="1"/>
</dbReference>
<dbReference type="Pfam" id="PF20985">
    <property type="entry name" value="Legum_prodom"/>
    <property type="match status" value="1"/>
</dbReference>
<keyword evidence="5" id="KW-0645">Protease</keyword>
<evidence type="ECO:0000256" key="11">
    <source>
        <dbReference type="ARBA" id="ARBA00046668"/>
    </source>
</evidence>
<evidence type="ECO:0000256" key="12">
    <source>
        <dbReference type="PIRSR" id="PIRSR019663-1"/>
    </source>
</evidence>
<gene>
    <name evidence="16" type="ORF">G5714_013646</name>
</gene>
<evidence type="ECO:0000256" key="14">
    <source>
        <dbReference type="SAM" id="SignalP"/>
    </source>
</evidence>
<evidence type="ECO:0000256" key="1">
    <source>
        <dbReference type="ARBA" id="ARBA00000810"/>
    </source>
</evidence>
<evidence type="ECO:0000256" key="9">
    <source>
        <dbReference type="ARBA" id="ARBA00030799"/>
    </source>
</evidence>
<feature type="chain" id="PRO_5029586714" description="Legumain" evidence="14">
    <location>
        <begin position="22"/>
        <end position="1756"/>
    </location>
</feature>
<dbReference type="PANTHER" id="PTHR12000">
    <property type="entry name" value="HEMOGLOBINASE FAMILY MEMBER"/>
    <property type="match status" value="1"/>
</dbReference>
<feature type="region of interest" description="Disordered" evidence="13">
    <location>
        <begin position="618"/>
        <end position="666"/>
    </location>
</feature>
<keyword evidence="7" id="KW-0378">Hydrolase</keyword>
<feature type="region of interest" description="Disordered" evidence="13">
    <location>
        <begin position="992"/>
        <end position="1014"/>
    </location>
</feature>
<feature type="compositionally biased region" description="Polar residues" evidence="13">
    <location>
        <begin position="1469"/>
        <end position="1481"/>
    </location>
</feature>
<proteinExistence type="inferred from homology"/>
<evidence type="ECO:0000256" key="7">
    <source>
        <dbReference type="ARBA" id="ARBA00022801"/>
    </source>
</evidence>
<evidence type="ECO:0000313" key="17">
    <source>
        <dbReference type="Proteomes" id="UP000579812"/>
    </source>
</evidence>
<feature type="signal peptide" evidence="14">
    <location>
        <begin position="1"/>
        <end position="21"/>
    </location>
</feature>
<feature type="compositionally biased region" description="Polar residues" evidence="13">
    <location>
        <begin position="947"/>
        <end position="962"/>
    </location>
</feature>
<dbReference type="GO" id="GO:0004197">
    <property type="term" value="F:cysteine-type endopeptidase activity"/>
    <property type="evidence" value="ECO:0007669"/>
    <property type="project" value="UniProtKB-EC"/>
</dbReference>
<dbReference type="PANTHER" id="PTHR12000:SF23">
    <property type="entry name" value="LEGUMAIN"/>
    <property type="match status" value="1"/>
</dbReference>
<feature type="compositionally biased region" description="Pro residues" evidence="13">
    <location>
        <begin position="1215"/>
        <end position="1224"/>
    </location>
</feature>
<evidence type="ECO:0000256" key="10">
    <source>
        <dbReference type="ARBA" id="ARBA00045698"/>
    </source>
</evidence>
<evidence type="ECO:0000256" key="8">
    <source>
        <dbReference type="ARBA" id="ARBA00022807"/>
    </source>
</evidence>
<comment type="catalytic activity">
    <reaction evidence="1">
        <text>Hydrolysis of proteins and small molecule substrates at -Asn-|-Xaa- bonds.</text>
        <dbReference type="EC" id="3.4.22.34"/>
    </reaction>
</comment>
<evidence type="ECO:0000313" key="16">
    <source>
        <dbReference type="EMBL" id="KAF4105984.1"/>
    </source>
</evidence>
<feature type="active site" evidence="12">
    <location>
        <position position="150"/>
    </location>
</feature>
<keyword evidence="8" id="KW-0788">Thiol protease</keyword>
<dbReference type="InterPro" id="IPR001096">
    <property type="entry name" value="Peptidase_C13"/>
</dbReference>
<keyword evidence="17" id="KW-1185">Reference proteome</keyword>
<dbReference type="Proteomes" id="UP000579812">
    <property type="component" value="Unassembled WGS sequence"/>
</dbReference>
<organism evidence="16 17">
    <name type="scientific">Onychostoma macrolepis</name>
    <dbReference type="NCBI Taxonomy" id="369639"/>
    <lineage>
        <taxon>Eukaryota</taxon>
        <taxon>Metazoa</taxon>
        <taxon>Chordata</taxon>
        <taxon>Craniata</taxon>
        <taxon>Vertebrata</taxon>
        <taxon>Euteleostomi</taxon>
        <taxon>Actinopterygii</taxon>
        <taxon>Neopterygii</taxon>
        <taxon>Teleostei</taxon>
        <taxon>Ostariophysi</taxon>
        <taxon>Cypriniformes</taxon>
        <taxon>Cyprinidae</taxon>
        <taxon>Acrossocheilinae</taxon>
        <taxon>Onychostoma</taxon>
    </lineage>
</organism>
<feature type="region of interest" description="Disordered" evidence="13">
    <location>
        <begin position="1215"/>
        <end position="1603"/>
    </location>
</feature>
<feature type="compositionally biased region" description="Pro residues" evidence="13">
    <location>
        <begin position="1167"/>
        <end position="1179"/>
    </location>
</feature>
<feature type="region of interest" description="Disordered" evidence="13">
    <location>
        <begin position="868"/>
        <end position="887"/>
    </location>
</feature>
<feature type="active site" description="Nucleophile" evidence="12">
    <location>
        <position position="191"/>
    </location>
</feature>
<feature type="compositionally biased region" description="Low complexity" evidence="13">
    <location>
        <begin position="624"/>
        <end position="638"/>
    </location>
</feature>
<dbReference type="GO" id="GO:0005773">
    <property type="term" value="C:vacuole"/>
    <property type="evidence" value="ECO:0007669"/>
    <property type="project" value="GOC"/>
</dbReference>
<evidence type="ECO:0000256" key="3">
    <source>
        <dbReference type="ARBA" id="ARBA00012628"/>
    </source>
</evidence>
<evidence type="ECO:0000256" key="2">
    <source>
        <dbReference type="ARBA" id="ARBA00009941"/>
    </source>
</evidence>
<feature type="region of interest" description="Disordered" evidence="13">
    <location>
        <begin position="1687"/>
        <end position="1756"/>
    </location>
</feature>
<evidence type="ECO:0000256" key="13">
    <source>
        <dbReference type="SAM" id="MobiDB-lite"/>
    </source>
</evidence>
<feature type="compositionally biased region" description="Low complexity" evidence="13">
    <location>
        <begin position="868"/>
        <end position="886"/>
    </location>
</feature>
<sequence>MSPQTVAVLGLALSLGLVVSGFPAEQPENGKHWVVIVAGSNGWYNYRHQADVCHAYQIVHKNGIPDEQIVVMMYDDLAQSPDNPTPGVVINRPNGSDVYKGVLKDYTGDDVTPQNFLAVLKGDAASVKGGSGKVLKSGPNDHVFVYFTDHGAPGLLAFPNDDLHVDDLMETIKYMHQNNKYKKMVFYVEACESGSMMKPLPVDINVYATTAANSDESSYACYYDEARDTYLGDWYSVNWMEDSDVEDLSKETLAKQFKIVKAKTNTSHVMQYGNKTLSHMRVIAFQGNSKGLDKAPEPVSLPVITEHDLMSSPDVPLAIMKRKLQKSNDVNAVVGYMKEIHEHLQVRELLGNTMRKIVEHVVQEKEEVQDYLEGREELTEYECYKTAVKHYKKHCFNWHQQEYEYALRHLYALVNLCQGGYQAQRITAAMADVCYFRQIVQRRTRKLRDPEVTGCAMSSGRESVGDLIPPDMLQVFSEDRQGGRGKRGRRRASFSRAFRWLKSQRRKTRRRAAEIRGDLLAAGSPVELPQSTLVTGLKEDVVGAISLQEFRENVFVEGNRPKYVLDLHTQAQQGLKMQQQEDDSNGMDYPDDQSMISTVTAQTEDSMAFSELRGFESESTAADSVSMRSSISSRSTRSGLKRQASTFRPLKPDKTAEKTKSRRKHMRTVVGIPRHVQKELGLDRAAWITTNPLDGQLFNGDMITPTIISNVDSTSSSSDQESVQDHLQGIQNLYTVKKGNTQRPTLTKPKDDVLQGLINHSVDPEKSGAGALSVPWTENPTGAVMSISPQATYMSKIIPNAVLPPSVDVVELSRSRSRSSVRTVSKSSLVSASPASTRASSRVSSRCSTTHSNYSGWTYSGSSETLVSDSSTISSSSTPRVASRGSQVEIKNRPAKLNNRGSHVKTTHVNGGSTEEEDSGKTGSAAAFTRNLSVMKRGKKPPAPPSRSYSLHNGKQTWKTSESPTYLADVSIPDGSPYPVVIKATTLKLSPKVGIRPSNGPTTVPSKESQPVSTNKKTMLAELKIHRNNLQVSSIGAPQSYTNGTDKLAELRNSLLSAKNLIKGNNSSPAVMALLSLFEIPTHPNVLAPPAPPPETWAHNQRTFELLCGPGPVNYSRWSKKRGLKITDEPDVALANTDRVNPAPLLQTVEIKGKVESVAPLVCVAPSPSPRPEHCPPIPNNSQAKAPPPPPDFVPSTPTLATKAIKDLTTWIPPPPLFPPPAPPVGTTTTPVAVQNDTDLPPPPPPFSPQSLLTMTMPQLPPDIPPPPLQEVPPPPRPPSEPQKIASYPQESQSLTHNVLVTSSETSQQISVPPPPPVPTDVRSQVTVPPPPPLPTDVRSRVTVSPPPPLPSNVKMEDRLETTETEKRTSSPSPAKEETSGPVVTQSLLQMVRLRSVKSSQIPDVDPDKPSQPKPKSGVNQEAPPKPMRRSLILTSLPPDVEALCNTEPKTEAPSPNTTTTTVSNTQQGSSDPETKSNNIAEKTENTILEPKCSSAICPPTEPSKNPVPAETEPKPQTLKEQIQPTVPDPETLPSTTEPKDQSISEPKTQHQAQEPNKTPHNSEKQLSTVEIHSKPNGEQPKTQTPMPIVSSTPPMVSSPANPSMRLQEAIRLKAAAMSSKDNQAKLFGLRSPPPATAYSTTVPNSPASMASFIFSKSPKKVVIETPSSLEVQADLRKTLVAELASVSDSAKSNDSHKMVNKVPPPIAKKPNAKVESVAQNSAEAKPVAKTEHVQTETVQTAGQDVQTENSEKTNE</sequence>
<comment type="caution">
    <text evidence="16">The sequence shown here is derived from an EMBL/GenBank/DDBJ whole genome shotgun (WGS) entry which is preliminary data.</text>
</comment>
<dbReference type="CDD" id="cd21115">
    <property type="entry name" value="legumain_C"/>
    <property type="match status" value="1"/>
</dbReference>
<dbReference type="PIRSF" id="PIRSF019663">
    <property type="entry name" value="Legumain"/>
    <property type="match status" value="1"/>
</dbReference>
<comment type="subunit">
    <text evidence="11">Homodimer before autocatalytic removal of the propeptide. Monomer after autocatalytic processing. May interact with integrins.</text>
</comment>
<name>A0A7J6CFW5_9TELE</name>
<feature type="region of interest" description="Disordered" evidence="13">
    <location>
        <begin position="898"/>
        <end position="962"/>
    </location>
</feature>
<dbReference type="EMBL" id="JAAMOB010000013">
    <property type="protein sequence ID" value="KAF4105984.1"/>
    <property type="molecule type" value="Genomic_DNA"/>
</dbReference>
<dbReference type="InterPro" id="IPR048501">
    <property type="entry name" value="Legum_prodom"/>
</dbReference>
<dbReference type="InterPro" id="IPR046427">
    <property type="entry name" value="Legumain_prodom_sf"/>
</dbReference>